<dbReference type="RefSeq" id="WP_111816174.1">
    <property type="nucleotide sequence ID" value="NZ_CBCRZQ010000006.1"/>
</dbReference>
<evidence type="ECO:0000313" key="2">
    <source>
        <dbReference type="Proteomes" id="UP000321945"/>
    </source>
</evidence>
<proteinExistence type="predicted"/>
<evidence type="ECO:0008006" key="3">
    <source>
        <dbReference type="Google" id="ProtNLM"/>
    </source>
</evidence>
<dbReference type="AlphaFoldDB" id="A0A5C6YNE4"/>
<dbReference type="OrthoDB" id="745987at2"/>
<gene>
    <name evidence="1" type="ORF">ESV24_10245</name>
</gene>
<dbReference type="EMBL" id="VORU01000008">
    <property type="protein sequence ID" value="TXD68828.1"/>
    <property type="molecule type" value="Genomic_DNA"/>
</dbReference>
<protein>
    <recommendedName>
        <fullName evidence="3">Glycosyltransferase family 2 protein</fullName>
    </recommendedName>
</protein>
<sequence length="289" mass="34547">MSKKIHVGFLLSYDYENLKKAIPPVYEDADAIFIAEDKEYRTWSGEKFEVSPSFYEWLKEFDTEKKIQIYKDDFYLPALSAIENDTRERTLLSEKMGVGNWLVQVDADEYFIDFKSFVKTLRKYDSFLKNPAKTPVQIAGFLINMYKYTDDGLLYVDNPTKVLLATNYPKYTFARQNRKRVIYTDNLLMHECISRSEKDLMTKLTNWGHSKDFDIEQYVEKWRSVNKDNYKEMQDFFYLQPEGWKTLDYIGSKNMDEIKKQLNAKPELHPSQFFLFKKNIGQYFKHLFK</sequence>
<comment type="caution">
    <text evidence="1">The sequence shown here is derived from an EMBL/GenBank/DDBJ whole genome shotgun (WGS) entry which is preliminary data.</text>
</comment>
<evidence type="ECO:0000313" key="1">
    <source>
        <dbReference type="EMBL" id="TXD68828.1"/>
    </source>
</evidence>
<keyword evidence="2" id="KW-1185">Reference proteome</keyword>
<reference evidence="1 2" key="1">
    <citation type="submission" date="2019-08" db="EMBL/GenBank/DDBJ databases">
        <title>Genome of Aequorivita lipolytica Y10-2 (type strain).</title>
        <authorList>
            <person name="Bowman J.P."/>
        </authorList>
    </citation>
    <scope>NUCLEOTIDE SEQUENCE [LARGE SCALE GENOMIC DNA]</scope>
    <source>
        <strain evidence="1 2">Y10-2</strain>
    </source>
</reference>
<name>A0A5C6YNE4_9FLAO</name>
<accession>A0A5C6YNE4</accession>
<dbReference type="Proteomes" id="UP000321945">
    <property type="component" value="Unassembled WGS sequence"/>
</dbReference>
<organism evidence="1 2">
    <name type="scientific">Aequorivita lipolytica</name>
    <dbReference type="NCBI Taxonomy" id="153267"/>
    <lineage>
        <taxon>Bacteria</taxon>
        <taxon>Pseudomonadati</taxon>
        <taxon>Bacteroidota</taxon>
        <taxon>Flavobacteriia</taxon>
        <taxon>Flavobacteriales</taxon>
        <taxon>Flavobacteriaceae</taxon>
        <taxon>Aequorivita</taxon>
    </lineage>
</organism>